<dbReference type="RefSeq" id="WP_168445929.1">
    <property type="nucleotide sequence ID" value="NZ_JAAXOW010000001.1"/>
</dbReference>
<dbReference type="GO" id="GO:0003899">
    <property type="term" value="F:DNA-directed RNA polymerase activity"/>
    <property type="evidence" value="ECO:0007669"/>
    <property type="project" value="InterPro"/>
</dbReference>
<evidence type="ECO:0000259" key="6">
    <source>
        <dbReference type="PROSITE" id="PS00715"/>
    </source>
</evidence>
<accession>A0A9X5FBQ9</accession>
<comment type="similarity">
    <text evidence="5">Belongs to the sigma-70 factor family.</text>
</comment>
<dbReference type="SUPFAM" id="SSF88946">
    <property type="entry name" value="Sigma2 domain of RNA polymerase sigma factors"/>
    <property type="match status" value="1"/>
</dbReference>
<gene>
    <name evidence="8" type="ORF">HF995_00705</name>
</gene>
<organism evidence="8 9">
    <name type="scientific">Sanguibacter hominis ATCC BAA-789</name>
    <dbReference type="NCBI Taxonomy" id="1312740"/>
    <lineage>
        <taxon>Bacteria</taxon>
        <taxon>Bacillati</taxon>
        <taxon>Actinomycetota</taxon>
        <taxon>Actinomycetes</taxon>
        <taxon>Micrococcales</taxon>
        <taxon>Sanguibacteraceae</taxon>
        <taxon>Sanguibacter</taxon>
    </lineage>
</organism>
<dbReference type="PROSITE" id="PS00716">
    <property type="entry name" value="SIGMA70_2"/>
    <property type="match status" value="1"/>
</dbReference>
<evidence type="ECO:0000313" key="8">
    <source>
        <dbReference type="EMBL" id="NKX91807.1"/>
    </source>
</evidence>
<reference evidence="8 9" key="1">
    <citation type="submission" date="2020-04" db="EMBL/GenBank/DDBJ databases">
        <title>MicrobeNet Type strains.</title>
        <authorList>
            <person name="Nicholson A.C."/>
        </authorList>
    </citation>
    <scope>NUCLEOTIDE SEQUENCE [LARGE SCALE GENOMIC DNA]</scope>
    <source>
        <strain evidence="8 9">ATCC BAA-789</strain>
    </source>
</reference>
<dbReference type="CDD" id="cd06171">
    <property type="entry name" value="Sigma70_r4"/>
    <property type="match status" value="1"/>
</dbReference>
<dbReference type="NCBIfam" id="TIGR02937">
    <property type="entry name" value="sigma70-ECF"/>
    <property type="match status" value="1"/>
</dbReference>
<dbReference type="InterPro" id="IPR000943">
    <property type="entry name" value="RNA_pol_sigma70"/>
</dbReference>
<dbReference type="InterPro" id="IPR013324">
    <property type="entry name" value="RNA_pol_sigma_r3/r4-like"/>
</dbReference>
<dbReference type="EMBL" id="JAAXOW010000001">
    <property type="protein sequence ID" value="NKX91807.1"/>
    <property type="molecule type" value="Genomic_DNA"/>
</dbReference>
<comment type="caution">
    <text evidence="8">The sequence shown here is derived from an EMBL/GenBank/DDBJ whole genome shotgun (WGS) entry which is preliminary data.</text>
</comment>
<dbReference type="PRINTS" id="PR00046">
    <property type="entry name" value="SIGMA70FCT"/>
</dbReference>
<protein>
    <recommendedName>
        <fullName evidence="5">RNA polymerase sigma factor</fullName>
    </recommendedName>
</protein>
<dbReference type="InterPro" id="IPR013325">
    <property type="entry name" value="RNA_pol_sigma_r2"/>
</dbReference>
<evidence type="ECO:0000256" key="4">
    <source>
        <dbReference type="ARBA" id="ARBA00023163"/>
    </source>
</evidence>
<evidence type="ECO:0000259" key="7">
    <source>
        <dbReference type="PROSITE" id="PS00716"/>
    </source>
</evidence>
<dbReference type="InterPro" id="IPR012845">
    <property type="entry name" value="RNA_pol_sigma_FliA_WhiG"/>
</dbReference>
<dbReference type="Proteomes" id="UP000774283">
    <property type="component" value="Unassembled WGS sequence"/>
</dbReference>
<keyword evidence="4 5" id="KW-0804">Transcription</keyword>
<dbReference type="Gene3D" id="1.20.140.160">
    <property type="match status" value="1"/>
</dbReference>
<dbReference type="InterPro" id="IPR014284">
    <property type="entry name" value="RNA_pol_sigma-70_dom"/>
</dbReference>
<dbReference type="GO" id="GO:0016987">
    <property type="term" value="F:sigma factor activity"/>
    <property type="evidence" value="ECO:0007669"/>
    <property type="project" value="UniProtKB-KW"/>
</dbReference>
<evidence type="ECO:0000256" key="2">
    <source>
        <dbReference type="ARBA" id="ARBA00023082"/>
    </source>
</evidence>
<dbReference type="PIRSF" id="PIRSF000770">
    <property type="entry name" value="RNA_pol_sigma-SigE/K"/>
    <property type="match status" value="1"/>
</dbReference>
<dbReference type="Pfam" id="PF04539">
    <property type="entry name" value="Sigma70_r3"/>
    <property type="match status" value="1"/>
</dbReference>
<dbReference type="SUPFAM" id="SSF88659">
    <property type="entry name" value="Sigma3 and sigma4 domains of RNA polymerase sigma factors"/>
    <property type="match status" value="2"/>
</dbReference>
<evidence type="ECO:0000256" key="5">
    <source>
        <dbReference type="RuleBase" id="RU362124"/>
    </source>
</evidence>
<feature type="domain" description="RNA polymerase sigma-70" evidence="6">
    <location>
        <begin position="83"/>
        <end position="96"/>
    </location>
</feature>
<dbReference type="NCBIfam" id="NF005413">
    <property type="entry name" value="PRK06986.1"/>
    <property type="match status" value="1"/>
</dbReference>
<dbReference type="Pfam" id="PF04542">
    <property type="entry name" value="Sigma70_r2"/>
    <property type="match status" value="1"/>
</dbReference>
<feature type="domain" description="RNA polymerase sigma-70" evidence="7">
    <location>
        <begin position="251"/>
        <end position="277"/>
    </location>
</feature>
<keyword evidence="3 5" id="KW-0238">DNA-binding</keyword>
<dbReference type="GO" id="GO:0003677">
    <property type="term" value="F:DNA binding"/>
    <property type="evidence" value="ECO:0007669"/>
    <property type="project" value="UniProtKB-KW"/>
</dbReference>
<name>A0A9X5FBQ9_9MICO</name>
<dbReference type="Gene3D" id="1.10.1740.10">
    <property type="match status" value="1"/>
</dbReference>
<dbReference type="Pfam" id="PF04545">
    <property type="entry name" value="Sigma70_r4"/>
    <property type="match status" value="1"/>
</dbReference>
<dbReference type="GO" id="GO:0006352">
    <property type="term" value="P:DNA-templated transcription initiation"/>
    <property type="evidence" value="ECO:0007669"/>
    <property type="project" value="InterPro"/>
</dbReference>
<dbReference type="InterPro" id="IPR007630">
    <property type="entry name" value="RNA_pol_sigma70_r4"/>
</dbReference>
<evidence type="ECO:0000256" key="3">
    <source>
        <dbReference type="ARBA" id="ARBA00023125"/>
    </source>
</evidence>
<sequence length="287" mass="31797">MSQPAATPTLTAVPVQAPSTTFRPYLVPDEVDVAAEIAQAWLDYKREACTARREQLILHYAPLVAAVASRIATRLPSSVEHADLVSYGMFGLIDAIEKFELDREIKFETYASSRIRGAIIDELRSIDWLPRSVRTKARAIDRAHSELEAIHHRSPQESEVAAQLGVQVEEVRAVRTQVASANVVALDELLSIGAEQFGQVSAVDATHQSRTNDPARTFEAKETKFLLSQAIGRLSDREKLVLTFYYFQNMTLAEIGTILGVTESRISQMHTAAMSRLRDLLVAAEHA</sequence>
<dbReference type="PANTHER" id="PTHR30385">
    <property type="entry name" value="SIGMA FACTOR F FLAGELLAR"/>
    <property type="match status" value="1"/>
</dbReference>
<comment type="function">
    <text evidence="5">Sigma factors are initiation factors that promote the attachment of RNA polymerase to specific initiation sites and are then released.</text>
</comment>
<keyword evidence="2 5" id="KW-0731">Sigma factor</keyword>
<keyword evidence="9" id="KW-1185">Reference proteome</keyword>
<evidence type="ECO:0000313" key="9">
    <source>
        <dbReference type="Proteomes" id="UP000774283"/>
    </source>
</evidence>
<dbReference type="InterPro" id="IPR007624">
    <property type="entry name" value="RNA_pol_sigma70_r3"/>
</dbReference>
<dbReference type="NCBIfam" id="TIGR02479">
    <property type="entry name" value="FliA_WhiG"/>
    <property type="match status" value="1"/>
</dbReference>
<keyword evidence="1 5" id="KW-0805">Transcription regulation</keyword>
<proteinExistence type="inferred from homology"/>
<dbReference type="PROSITE" id="PS00715">
    <property type="entry name" value="SIGMA70_1"/>
    <property type="match status" value="1"/>
</dbReference>
<dbReference type="AlphaFoldDB" id="A0A9X5FBQ9"/>
<evidence type="ECO:0000256" key="1">
    <source>
        <dbReference type="ARBA" id="ARBA00023015"/>
    </source>
</evidence>
<dbReference type="InterPro" id="IPR007627">
    <property type="entry name" value="RNA_pol_sigma70_r2"/>
</dbReference>
<dbReference type="PANTHER" id="PTHR30385:SF7">
    <property type="entry name" value="RNA POLYMERASE SIGMA FACTOR FLIA"/>
    <property type="match status" value="1"/>
</dbReference>